<keyword evidence="1" id="KW-0732">Signal</keyword>
<name>A0A5J5Q8Y1_GOSBA</name>
<organism evidence="2 3">
    <name type="scientific">Gossypium barbadense</name>
    <name type="common">Sea Island cotton</name>
    <name type="synonym">Hibiscus barbadensis</name>
    <dbReference type="NCBI Taxonomy" id="3634"/>
    <lineage>
        <taxon>Eukaryota</taxon>
        <taxon>Viridiplantae</taxon>
        <taxon>Streptophyta</taxon>
        <taxon>Embryophyta</taxon>
        <taxon>Tracheophyta</taxon>
        <taxon>Spermatophyta</taxon>
        <taxon>Magnoliopsida</taxon>
        <taxon>eudicotyledons</taxon>
        <taxon>Gunneridae</taxon>
        <taxon>Pentapetalae</taxon>
        <taxon>rosids</taxon>
        <taxon>malvids</taxon>
        <taxon>Malvales</taxon>
        <taxon>Malvaceae</taxon>
        <taxon>Malvoideae</taxon>
        <taxon>Gossypium</taxon>
    </lineage>
</organism>
<accession>A0A5J5Q8Y1</accession>
<evidence type="ECO:0000256" key="1">
    <source>
        <dbReference type="SAM" id="SignalP"/>
    </source>
</evidence>
<proteinExistence type="predicted"/>
<reference evidence="3" key="1">
    <citation type="journal article" date="2020" name="Nat. Genet.">
        <title>Genomic diversifications of five Gossypium allopolyploid species and their impact on cotton improvement.</title>
        <authorList>
            <person name="Chen Z.J."/>
            <person name="Sreedasyam A."/>
            <person name="Ando A."/>
            <person name="Song Q."/>
            <person name="De Santiago L.M."/>
            <person name="Hulse-Kemp A.M."/>
            <person name="Ding M."/>
            <person name="Ye W."/>
            <person name="Kirkbride R.C."/>
            <person name="Jenkins J."/>
            <person name="Plott C."/>
            <person name="Lovell J."/>
            <person name="Lin Y.M."/>
            <person name="Vaughn R."/>
            <person name="Liu B."/>
            <person name="Simpson S."/>
            <person name="Scheffler B.E."/>
            <person name="Wen L."/>
            <person name="Saski C.A."/>
            <person name="Grover C.E."/>
            <person name="Hu G."/>
            <person name="Conover J.L."/>
            <person name="Carlson J.W."/>
            <person name="Shu S."/>
            <person name="Boston L.B."/>
            <person name="Williams M."/>
            <person name="Peterson D.G."/>
            <person name="McGee K."/>
            <person name="Jones D.C."/>
            <person name="Wendel J.F."/>
            <person name="Stelly D.M."/>
            <person name="Grimwood J."/>
            <person name="Schmutz J."/>
        </authorList>
    </citation>
    <scope>NUCLEOTIDE SEQUENCE [LARGE SCALE GENOMIC DNA]</scope>
    <source>
        <strain evidence="3">cv. 3-79</strain>
    </source>
</reference>
<keyword evidence="3" id="KW-1185">Reference proteome</keyword>
<feature type="chain" id="PRO_5023896559" description="Secreted protein" evidence="1">
    <location>
        <begin position="22"/>
        <end position="74"/>
    </location>
</feature>
<feature type="signal peptide" evidence="1">
    <location>
        <begin position="1"/>
        <end position="21"/>
    </location>
</feature>
<dbReference type="Proteomes" id="UP000327439">
    <property type="component" value="Chromosome D09"/>
</dbReference>
<dbReference type="EMBL" id="CM018223">
    <property type="protein sequence ID" value="KAB2014490.1"/>
    <property type="molecule type" value="Genomic_DNA"/>
</dbReference>
<dbReference type="AlphaFoldDB" id="A0A5J5Q8Y1"/>
<gene>
    <name evidence="2" type="ORF">ES319_D09G228700v1</name>
</gene>
<evidence type="ECO:0000313" key="2">
    <source>
        <dbReference type="EMBL" id="KAB2014490.1"/>
    </source>
</evidence>
<sequence>SFLFFSFPLFLLIFFFSPSSSSLNPSQHLAHTTMIGHFSGSEMAPNCCSSFPLLNALIRFPEIFFKSHKNTFNI</sequence>
<evidence type="ECO:0000313" key="3">
    <source>
        <dbReference type="Proteomes" id="UP000327439"/>
    </source>
</evidence>
<protein>
    <recommendedName>
        <fullName evidence="4">Secreted protein</fullName>
    </recommendedName>
</protein>
<evidence type="ECO:0008006" key="4">
    <source>
        <dbReference type="Google" id="ProtNLM"/>
    </source>
</evidence>
<feature type="non-terminal residue" evidence="2">
    <location>
        <position position="1"/>
    </location>
</feature>